<dbReference type="EMBL" id="VSSQ01126219">
    <property type="protein sequence ID" value="MPN56178.1"/>
    <property type="molecule type" value="Genomic_DNA"/>
</dbReference>
<accession>A0A645IXN9</accession>
<gene>
    <name evidence="1" type="ORF">SDC9_203864</name>
</gene>
<organism evidence="1">
    <name type="scientific">bioreactor metagenome</name>
    <dbReference type="NCBI Taxonomy" id="1076179"/>
    <lineage>
        <taxon>unclassified sequences</taxon>
        <taxon>metagenomes</taxon>
        <taxon>ecological metagenomes</taxon>
    </lineage>
</organism>
<reference evidence="1" key="1">
    <citation type="submission" date="2019-08" db="EMBL/GenBank/DDBJ databases">
        <authorList>
            <person name="Kucharzyk K."/>
            <person name="Murdoch R.W."/>
            <person name="Higgins S."/>
            <person name="Loffler F."/>
        </authorList>
    </citation>
    <scope>NUCLEOTIDE SEQUENCE</scope>
</reference>
<name>A0A645IXN9_9ZZZZ</name>
<comment type="caution">
    <text evidence="1">The sequence shown here is derived from an EMBL/GenBank/DDBJ whole genome shotgun (WGS) entry which is preliminary data.</text>
</comment>
<protein>
    <submittedName>
        <fullName evidence="1">Uncharacterized protein</fullName>
    </submittedName>
</protein>
<dbReference type="AlphaFoldDB" id="A0A645IXN9"/>
<evidence type="ECO:0000313" key="1">
    <source>
        <dbReference type="EMBL" id="MPN56178.1"/>
    </source>
</evidence>
<proteinExistence type="predicted"/>
<sequence>MHLVVGLERSSSMEAEVQGVELPDIGAMHEPRRALLDSHRMDDERGHSVELIVKVVLIRNKGCHVLPRLTGPSIAKCTN</sequence>